<protein>
    <recommendedName>
        <fullName evidence="10">glycogenin glucosyltransferase</fullName>
        <ecNumber evidence="10">2.4.1.186</ecNumber>
    </recommendedName>
</protein>
<evidence type="ECO:0000256" key="11">
    <source>
        <dbReference type="ARBA" id="ARBA00050886"/>
    </source>
</evidence>
<organism evidence="15 16">
    <name type="scientific">Powellomyces hirtus</name>
    <dbReference type="NCBI Taxonomy" id="109895"/>
    <lineage>
        <taxon>Eukaryota</taxon>
        <taxon>Fungi</taxon>
        <taxon>Fungi incertae sedis</taxon>
        <taxon>Chytridiomycota</taxon>
        <taxon>Chytridiomycota incertae sedis</taxon>
        <taxon>Chytridiomycetes</taxon>
        <taxon>Spizellomycetales</taxon>
        <taxon>Powellomycetaceae</taxon>
        <taxon>Powellomyces</taxon>
    </lineage>
</organism>
<dbReference type="AlphaFoldDB" id="A0A507E163"/>
<keyword evidence="7" id="KW-0325">Glycoprotein</keyword>
<keyword evidence="16" id="KW-1185">Reference proteome</keyword>
<comment type="subcellular location">
    <subcellularLocation>
        <location evidence="2">Cytoplasm</location>
    </subcellularLocation>
</comment>
<dbReference type="GO" id="GO:0046872">
    <property type="term" value="F:metal ion binding"/>
    <property type="evidence" value="ECO:0007669"/>
    <property type="project" value="UniProtKB-KW"/>
</dbReference>
<name>A0A507E163_9FUNG</name>
<comment type="cofactor">
    <cofactor evidence="1">
        <name>Mn(2+)</name>
        <dbReference type="ChEBI" id="CHEBI:29035"/>
    </cofactor>
</comment>
<dbReference type="STRING" id="109895.A0A507E163"/>
<evidence type="ECO:0000256" key="1">
    <source>
        <dbReference type="ARBA" id="ARBA00001936"/>
    </source>
</evidence>
<dbReference type="InterPro" id="IPR050587">
    <property type="entry name" value="GNT1/Glycosyltrans_8"/>
</dbReference>
<feature type="compositionally biased region" description="Acidic residues" evidence="14">
    <location>
        <begin position="481"/>
        <end position="504"/>
    </location>
</feature>
<feature type="region of interest" description="Disordered" evidence="14">
    <location>
        <begin position="442"/>
        <end position="567"/>
    </location>
</feature>
<evidence type="ECO:0000313" key="15">
    <source>
        <dbReference type="EMBL" id="TPX57511.1"/>
    </source>
</evidence>
<dbReference type="Proteomes" id="UP000318582">
    <property type="component" value="Unassembled WGS sequence"/>
</dbReference>
<comment type="function">
    <text evidence="13">Self-glucosylating initiator of glycogen synthesis. It catalyzes the formation of a short alpha (1,4)-glucosyl chain covalently attached via a glucose 1-O-tyrosyl linkage to internal tyrosine residues and these chains act as primers for the elongation reaction catalyzed by glycogen synthase.</text>
</comment>
<feature type="compositionally biased region" description="Polar residues" evidence="14">
    <location>
        <begin position="282"/>
        <end position="307"/>
    </location>
</feature>
<sequence>MPGTTSNNRNAYATLLTSDSYLPGALVLASSLRATITRCPLICLVPENALSSGAHSALEQAFDQVITVPMLRSSDANNLALLGRAELDVTYTKLHVFNPQVTGCDKVAFMDADVMITRNVDALFDYLQEDVVFAAAPDIGWPDCFNSGVFVCKPRLDVFQGLVRMAATTGSFDGGDQGVLNDYFSGWASGVARPGSPPHRTARLPFTYNVTPTSFYSYLPALVHFANDISAVHFIGTNKPWTSSREPSDSVVGDGPMQQFLSRWWNFYDAVKHVYKSSGSQQTATATQKPTVQHNNWTSSGNNTAYNPGSSRSVPGSGGPQSDNDMEFSNYRVSWNEHEASPVRSTFSMTPTPFVVTYRATQDDSDAVFFETEQPTALFPNAEVNLTPVSPDSAPSNQRRPSFVEFEQEMSQHHNGPAPPSDLGNYRVGWNQDELGPVAAHLVETPGNNHGTHGGAGAHWHKNNTDLHTTALGSPAAFSDSEADNDGDEDEMEDDRVWNEDADQELFVQSLKAPRPRSASRGSQKSVEKHIAAPVPHHAPTSPGSKTQKNNKTHSTAPGALAPLHTR</sequence>
<comment type="caution">
    <text evidence="15">The sequence shown here is derived from an EMBL/GenBank/DDBJ whole genome shotgun (WGS) entry which is preliminary data.</text>
</comment>
<keyword evidence="8" id="KW-0464">Manganese</keyword>
<gene>
    <name evidence="15" type="ORF">PhCBS80983_g03796</name>
</gene>
<dbReference type="PANTHER" id="PTHR11183">
    <property type="entry name" value="GLYCOGENIN SUBFAMILY MEMBER"/>
    <property type="match status" value="1"/>
</dbReference>
<comment type="similarity">
    <text evidence="9">Belongs to the glycosyltransferase 8 family. Glycogenin subfamily.</text>
</comment>
<evidence type="ECO:0000256" key="4">
    <source>
        <dbReference type="ARBA" id="ARBA00022679"/>
    </source>
</evidence>
<dbReference type="FunFam" id="3.90.550.10:FF:000092">
    <property type="entry name" value="Glycogenin 2"/>
    <property type="match status" value="1"/>
</dbReference>
<dbReference type="EC" id="2.4.1.186" evidence="10"/>
<evidence type="ECO:0000256" key="12">
    <source>
        <dbReference type="ARBA" id="ARBA00052293"/>
    </source>
</evidence>
<reference evidence="15 16" key="1">
    <citation type="journal article" date="2019" name="Sci. Rep.">
        <title>Comparative genomics of chytrid fungi reveal insights into the obligate biotrophic and pathogenic lifestyle of Synchytrium endobioticum.</title>
        <authorList>
            <person name="van de Vossenberg B.T.L.H."/>
            <person name="Warris S."/>
            <person name="Nguyen H.D.T."/>
            <person name="van Gent-Pelzer M.P.E."/>
            <person name="Joly D.L."/>
            <person name="van de Geest H.C."/>
            <person name="Bonants P.J.M."/>
            <person name="Smith D.S."/>
            <person name="Levesque C.A."/>
            <person name="van der Lee T.A.J."/>
        </authorList>
    </citation>
    <scope>NUCLEOTIDE SEQUENCE [LARGE SCALE GENOMIC DNA]</scope>
    <source>
        <strain evidence="15 16">CBS 809.83</strain>
    </source>
</reference>
<dbReference type="SUPFAM" id="SSF53448">
    <property type="entry name" value="Nucleotide-diphospho-sugar transferases"/>
    <property type="match status" value="1"/>
</dbReference>
<evidence type="ECO:0000256" key="10">
    <source>
        <dbReference type="ARBA" id="ARBA00038934"/>
    </source>
</evidence>
<evidence type="ECO:0000256" key="3">
    <source>
        <dbReference type="ARBA" id="ARBA00022490"/>
    </source>
</evidence>
<accession>A0A507E163</accession>
<dbReference type="Pfam" id="PF01501">
    <property type="entry name" value="Glyco_transf_8"/>
    <property type="match status" value="1"/>
</dbReference>
<keyword evidence="5" id="KW-0479">Metal-binding</keyword>
<feature type="region of interest" description="Disordered" evidence="14">
    <location>
        <begin position="282"/>
        <end position="327"/>
    </location>
</feature>
<evidence type="ECO:0000256" key="2">
    <source>
        <dbReference type="ARBA" id="ARBA00004496"/>
    </source>
</evidence>
<evidence type="ECO:0000256" key="7">
    <source>
        <dbReference type="ARBA" id="ARBA00023180"/>
    </source>
</evidence>
<proteinExistence type="inferred from homology"/>
<evidence type="ECO:0000256" key="9">
    <source>
        <dbReference type="ARBA" id="ARBA00038162"/>
    </source>
</evidence>
<evidence type="ECO:0000256" key="5">
    <source>
        <dbReference type="ARBA" id="ARBA00022723"/>
    </source>
</evidence>
<dbReference type="Gene3D" id="3.90.550.10">
    <property type="entry name" value="Spore Coat Polysaccharide Biosynthesis Protein SpsA, Chain A"/>
    <property type="match status" value="1"/>
</dbReference>
<dbReference type="EMBL" id="QEAQ01000051">
    <property type="protein sequence ID" value="TPX57511.1"/>
    <property type="molecule type" value="Genomic_DNA"/>
</dbReference>
<dbReference type="GO" id="GO:0008466">
    <property type="term" value="F:glycogenin glucosyltransferase activity"/>
    <property type="evidence" value="ECO:0007669"/>
    <property type="project" value="UniProtKB-EC"/>
</dbReference>
<evidence type="ECO:0000256" key="6">
    <source>
        <dbReference type="ARBA" id="ARBA00023056"/>
    </source>
</evidence>
<comment type="catalytic activity">
    <reaction evidence="11">
        <text>[1,4-alpha-D-glucosyl](n)-L-tyrosyl-[glycogenin] + UDP-alpha-D-glucose = [1,4-alpha-D-glucosyl](n+1)-L-tyrosyl-[glycogenin] + UDP + H(+)</text>
        <dbReference type="Rhea" id="RHEA:56560"/>
        <dbReference type="Rhea" id="RHEA-COMP:14606"/>
        <dbReference type="Rhea" id="RHEA-COMP:14607"/>
        <dbReference type="ChEBI" id="CHEBI:15378"/>
        <dbReference type="ChEBI" id="CHEBI:58223"/>
        <dbReference type="ChEBI" id="CHEBI:58885"/>
        <dbReference type="ChEBI" id="CHEBI:140574"/>
        <dbReference type="EC" id="2.4.1.186"/>
    </reaction>
</comment>
<keyword evidence="3" id="KW-0963">Cytoplasm</keyword>
<evidence type="ECO:0000256" key="8">
    <source>
        <dbReference type="ARBA" id="ARBA00023211"/>
    </source>
</evidence>
<feature type="compositionally biased region" description="Polar residues" evidence="14">
    <location>
        <begin position="542"/>
        <end position="556"/>
    </location>
</feature>
<keyword evidence="4" id="KW-0808">Transferase</keyword>
<dbReference type="GO" id="GO:0005737">
    <property type="term" value="C:cytoplasm"/>
    <property type="evidence" value="ECO:0007669"/>
    <property type="project" value="UniProtKB-SubCell"/>
</dbReference>
<dbReference type="GO" id="GO:0005978">
    <property type="term" value="P:glycogen biosynthetic process"/>
    <property type="evidence" value="ECO:0007669"/>
    <property type="project" value="UniProtKB-KW"/>
</dbReference>
<dbReference type="InterPro" id="IPR029044">
    <property type="entry name" value="Nucleotide-diphossugar_trans"/>
</dbReference>
<keyword evidence="6" id="KW-0320">Glycogen biosynthesis</keyword>
<dbReference type="CDD" id="cd02537">
    <property type="entry name" value="GT8_Glycogenin"/>
    <property type="match status" value="1"/>
</dbReference>
<dbReference type="InterPro" id="IPR002495">
    <property type="entry name" value="Glyco_trans_8"/>
</dbReference>
<evidence type="ECO:0000256" key="14">
    <source>
        <dbReference type="SAM" id="MobiDB-lite"/>
    </source>
</evidence>
<feature type="region of interest" description="Disordered" evidence="14">
    <location>
        <begin position="407"/>
        <end position="429"/>
    </location>
</feature>
<evidence type="ECO:0000313" key="16">
    <source>
        <dbReference type="Proteomes" id="UP000318582"/>
    </source>
</evidence>
<comment type="catalytic activity">
    <reaction evidence="12">
        <text>L-tyrosyl-[glycogenin] + UDP-alpha-D-glucose = alpha-D-glucosyl-L-tyrosyl-[glycogenin] + UDP + H(+)</text>
        <dbReference type="Rhea" id="RHEA:23360"/>
        <dbReference type="Rhea" id="RHEA-COMP:14604"/>
        <dbReference type="Rhea" id="RHEA-COMP:14605"/>
        <dbReference type="ChEBI" id="CHEBI:15378"/>
        <dbReference type="ChEBI" id="CHEBI:46858"/>
        <dbReference type="ChEBI" id="CHEBI:58223"/>
        <dbReference type="ChEBI" id="CHEBI:58885"/>
        <dbReference type="ChEBI" id="CHEBI:140573"/>
        <dbReference type="EC" id="2.4.1.186"/>
    </reaction>
</comment>
<evidence type="ECO:0000256" key="13">
    <source>
        <dbReference type="ARBA" id="ARBA00057883"/>
    </source>
</evidence>